<protein>
    <submittedName>
        <fullName evidence="1">Uncharacterized protein</fullName>
    </submittedName>
</protein>
<dbReference type="EMBL" id="JAULSR010000004">
    <property type="protein sequence ID" value="KAK0621482.1"/>
    <property type="molecule type" value="Genomic_DNA"/>
</dbReference>
<sequence>MALDGRYANSSASSDICLRVSEGCRNDIEMPANDKTNRSHHAHLVELRAYTRWVGGLVGCHLLPPSLGPSSLGPSTLPTHIAHPHCPSLPGGHHRQMQFYFNWVWWVCESKGDSVLHLLLVERKKQRAYVVCGVVEAEAETTLWFKDAKPPPMKRDTR</sequence>
<name>A0AA39WTV5_9PEZI</name>
<gene>
    <name evidence="1" type="ORF">B0T17DRAFT_508827</name>
</gene>
<evidence type="ECO:0000313" key="1">
    <source>
        <dbReference type="EMBL" id="KAK0621482.1"/>
    </source>
</evidence>
<reference evidence="1" key="1">
    <citation type="submission" date="2023-06" db="EMBL/GenBank/DDBJ databases">
        <title>Genome-scale phylogeny and comparative genomics of the fungal order Sordariales.</title>
        <authorList>
            <consortium name="Lawrence Berkeley National Laboratory"/>
            <person name="Hensen N."/>
            <person name="Bonometti L."/>
            <person name="Westerberg I."/>
            <person name="Brannstrom I.O."/>
            <person name="Guillou S."/>
            <person name="Cros-Aarteil S."/>
            <person name="Calhoun S."/>
            <person name="Haridas S."/>
            <person name="Kuo A."/>
            <person name="Mondo S."/>
            <person name="Pangilinan J."/>
            <person name="Riley R."/>
            <person name="LaButti K."/>
            <person name="Andreopoulos B."/>
            <person name="Lipzen A."/>
            <person name="Chen C."/>
            <person name="Yanf M."/>
            <person name="Daum C."/>
            <person name="Ng V."/>
            <person name="Clum A."/>
            <person name="Steindorff A."/>
            <person name="Ohm R."/>
            <person name="Martin F."/>
            <person name="Silar P."/>
            <person name="Natvig D."/>
            <person name="Lalanne C."/>
            <person name="Gautier V."/>
            <person name="Ament-velasquez S.L."/>
            <person name="Kruys A."/>
            <person name="Hutchinson M.I."/>
            <person name="Powell A.J."/>
            <person name="Barry K."/>
            <person name="Miller A.N."/>
            <person name="Grigoriev I.V."/>
            <person name="Debuchy R."/>
            <person name="Gladieux P."/>
            <person name="Thoren M.H."/>
            <person name="Johannesson H."/>
        </authorList>
    </citation>
    <scope>NUCLEOTIDE SEQUENCE</scope>
    <source>
        <strain evidence="1">SMH3391-2</strain>
    </source>
</reference>
<keyword evidence="2" id="KW-1185">Reference proteome</keyword>
<proteinExistence type="predicted"/>
<organism evidence="1 2">
    <name type="scientific">Bombardia bombarda</name>
    <dbReference type="NCBI Taxonomy" id="252184"/>
    <lineage>
        <taxon>Eukaryota</taxon>
        <taxon>Fungi</taxon>
        <taxon>Dikarya</taxon>
        <taxon>Ascomycota</taxon>
        <taxon>Pezizomycotina</taxon>
        <taxon>Sordariomycetes</taxon>
        <taxon>Sordariomycetidae</taxon>
        <taxon>Sordariales</taxon>
        <taxon>Lasiosphaeriaceae</taxon>
        <taxon>Bombardia</taxon>
    </lineage>
</organism>
<dbReference type="AlphaFoldDB" id="A0AA39WTV5"/>
<evidence type="ECO:0000313" key="2">
    <source>
        <dbReference type="Proteomes" id="UP001174934"/>
    </source>
</evidence>
<comment type="caution">
    <text evidence="1">The sequence shown here is derived from an EMBL/GenBank/DDBJ whole genome shotgun (WGS) entry which is preliminary data.</text>
</comment>
<dbReference type="Proteomes" id="UP001174934">
    <property type="component" value="Unassembled WGS sequence"/>
</dbReference>
<accession>A0AA39WTV5</accession>